<proteinExistence type="predicted"/>
<dbReference type="InterPro" id="IPR046572">
    <property type="entry name" value="DUF6632"/>
</dbReference>
<feature type="transmembrane region" description="Helical" evidence="1">
    <location>
        <begin position="72"/>
        <end position="94"/>
    </location>
</feature>
<accession>A0A078L195</accession>
<dbReference type="OrthoDB" id="118744at2"/>
<dbReference type="EMBL" id="CCSB01000002">
    <property type="protein sequence ID" value="CDZ77809.1"/>
    <property type="molecule type" value="Genomic_DNA"/>
</dbReference>
<evidence type="ECO:0000256" key="1">
    <source>
        <dbReference type="SAM" id="Phobius"/>
    </source>
</evidence>
<dbReference type="RefSeq" id="WP_043874280.1">
    <property type="nucleotide sequence ID" value="NZ_CCVW01000002.1"/>
</dbReference>
<keyword evidence="1" id="KW-1133">Transmembrane helix</keyword>
<keyword evidence="1" id="KW-0812">Transmembrane</keyword>
<keyword evidence="1" id="KW-0472">Membrane</keyword>
<protein>
    <submittedName>
        <fullName evidence="2">Uncharacterized protein</fullName>
    </submittedName>
</protein>
<name>A0A078L195_9GAMM</name>
<dbReference type="AlphaFoldDB" id="A0A078L195"/>
<dbReference type="Pfam" id="PF20337">
    <property type="entry name" value="DUF6632"/>
    <property type="match status" value="1"/>
</dbReference>
<organism evidence="2 3">
    <name type="scientific">Legionella massiliensis</name>
    <dbReference type="NCBI Taxonomy" id="1034943"/>
    <lineage>
        <taxon>Bacteria</taxon>
        <taxon>Pseudomonadati</taxon>
        <taxon>Pseudomonadota</taxon>
        <taxon>Gammaproteobacteria</taxon>
        <taxon>Legionellales</taxon>
        <taxon>Legionellaceae</taxon>
        <taxon>Legionella</taxon>
    </lineage>
</organism>
<sequence length="129" mass="14554">MDDKHDYKVLRIALVIIGLIFIFAVYPLTLLWPSGWAWHLVGQNLYLQMILGIYATLGIFLILAAKNPILHLSLIWFTVWSSIVHGGIMAIQALYYPQHFAHLFGDVPALFIIAIVLAILTPRQSAITE</sequence>
<evidence type="ECO:0000313" key="3">
    <source>
        <dbReference type="Proteomes" id="UP000044071"/>
    </source>
</evidence>
<reference evidence="2 3" key="1">
    <citation type="submission" date="2014-06" db="EMBL/GenBank/DDBJ databases">
        <authorList>
            <person name="Urmite Genomes Urmite Genomes"/>
        </authorList>
    </citation>
    <scope>NUCLEOTIDE SEQUENCE [LARGE SCALE GENOMIC DNA]</scope>
</reference>
<dbReference type="eggNOG" id="ENOG5032TS1">
    <property type="taxonomic scope" value="Bacteria"/>
</dbReference>
<feature type="transmembrane region" description="Helical" evidence="1">
    <location>
        <begin position="45"/>
        <end position="65"/>
    </location>
</feature>
<evidence type="ECO:0000313" key="2">
    <source>
        <dbReference type="EMBL" id="CDZ77809.1"/>
    </source>
</evidence>
<feature type="transmembrane region" description="Helical" evidence="1">
    <location>
        <begin position="100"/>
        <end position="120"/>
    </location>
</feature>
<dbReference type="Proteomes" id="UP000044071">
    <property type="component" value="Unassembled WGS sequence"/>
</dbReference>
<feature type="transmembrane region" description="Helical" evidence="1">
    <location>
        <begin position="12"/>
        <end position="33"/>
    </location>
</feature>
<gene>
    <name evidence="2" type="ORF">BN59_02099</name>
</gene>
<dbReference type="STRING" id="1034943.BN59_02099"/>
<keyword evidence="3" id="KW-1185">Reference proteome</keyword>